<dbReference type="CDD" id="cd06464">
    <property type="entry name" value="ACD_sHsps-like"/>
    <property type="match status" value="1"/>
</dbReference>
<sequence length="155" mass="17370">MNSEDTAEIKDLFKTVSLKLPSKSETINQTCSPRFRQWLHESWSSCPMRERSRFASHPTISSATLPNGRTSLEIDVPGIKKDDMVVSVNEHEKVVIVKGTAVGNEQDGRRERHIEARIPLSRVADAADVKATMVDGVLRVDVGKKEFEGRRVVIE</sequence>
<accession>A0A1Y2C5P3</accession>
<comment type="caution">
    <text evidence="4">The sequence shown here is derived from an EMBL/GenBank/DDBJ whole genome shotgun (WGS) entry which is preliminary data.</text>
</comment>
<dbReference type="Gene3D" id="2.60.40.790">
    <property type="match status" value="1"/>
</dbReference>
<reference evidence="4 5" key="1">
    <citation type="submission" date="2016-07" db="EMBL/GenBank/DDBJ databases">
        <title>Pervasive Adenine N6-methylation of Active Genes in Fungi.</title>
        <authorList>
            <consortium name="DOE Joint Genome Institute"/>
            <person name="Mondo S.J."/>
            <person name="Dannebaum R.O."/>
            <person name="Kuo R.C."/>
            <person name="Labutti K."/>
            <person name="Haridas S."/>
            <person name="Kuo A."/>
            <person name="Salamov A."/>
            <person name="Ahrendt S.R."/>
            <person name="Lipzen A."/>
            <person name="Sullivan W."/>
            <person name="Andreopoulos W.B."/>
            <person name="Clum A."/>
            <person name="Lindquist E."/>
            <person name="Daum C."/>
            <person name="Ramamoorthy G.K."/>
            <person name="Gryganskyi A."/>
            <person name="Culley D."/>
            <person name="Magnuson J.K."/>
            <person name="James T.Y."/>
            <person name="O'Malley M.A."/>
            <person name="Stajich J.E."/>
            <person name="Spatafora J.W."/>
            <person name="Visel A."/>
            <person name="Grigoriev I.V."/>
        </authorList>
    </citation>
    <scope>NUCLEOTIDE SEQUENCE [LARGE SCALE GENOMIC DNA]</scope>
    <source>
        <strain evidence="4 5">JEL800</strain>
    </source>
</reference>
<feature type="domain" description="SHSP" evidence="3">
    <location>
        <begin position="51"/>
        <end position="155"/>
    </location>
</feature>
<gene>
    <name evidence="4" type="ORF">BCR33DRAFT_718495</name>
</gene>
<name>A0A1Y2C5P3_9FUNG</name>
<dbReference type="SUPFAM" id="SSF49764">
    <property type="entry name" value="HSP20-like chaperones"/>
    <property type="match status" value="1"/>
</dbReference>
<dbReference type="PROSITE" id="PS01031">
    <property type="entry name" value="SHSP"/>
    <property type="match status" value="1"/>
</dbReference>
<dbReference type="AlphaFoldDB" id="A0A1Y2C5P3"/>
<dbReference type="Proteomes" id="UP000193642">
    <property type="component" value="Unassembled WGS sequence"/>
</dbReference>
<dbReference type="OrthoDB" id="1431247at2759"/>
<dbReference type="Pfam" id="PF00011">
    <property type="entry name" value="HSP20"/>
    <property type="match status" value="1"/>
</dbReference>
<evidence type="ECO:0000256" key="2">
    <source>
        <dbReference type="RuleBase" id="RU003616"/>
    </source>
</evidence>
<evidence type="ECO:0000256" key="1">
    <source>
        <dbReference type="PROSITE-ProRule" id="PRU00285"/>
    </source>
</evidence>
<evidence type="ECO:0000313" key="4">
    <source>
        <dbReference type="EMBL" id="ORY42353.1"/>
    </source>
</evidence>
<dbReference type="InterPro" id="IPR002068">
    <property type="entry name" value="A-crystallin/Hsp20_dom"/>
</dbReference>
<evidence type="ECO:0000313" key="5">
    <source>
        <dbReference type="Proteomes" id="UP000193642"/>
    </source>
</evidence>
<dbReference type="InterPro" id="IPR008978">
    <property type="entry name" value="HSP20-like_chaperone"/>
</dbReference>
<dbReference type="EMBL" id="MCGO01000029">
    <property type="protein sequence ID" value="ORY42353.1"/>
    <property type="molecule type" value="Genomic_DNA"/>
</dbReference>
<protein>
    <recommendedName>
        <fullName evidence="3">SHSP domain-containing protein</fullName>
    </recommendedName>
</protein>
<comment type="similarity">
    <text evidence="1 2">Belongs to the small heat shock protein (HSP20) family.</text>
</comment>
<evidence type="ECO:0000259" key="3">
    <source>
        <dbReference type="PROSITE" id="PS01031"/>
    </source>
</evidence>
<organism evidence="4 5">
    <name type="scientific">Rhizoclosmatium globosum</name>
    <dbReference type="NCBI Taxonomy" id="329046"/>
    <lineage>
        <taxon>Eukaryota</taxon>
        <taxon>Fungi</taxon>
        <taxon>Fungi incertae sedis</taxon>
        <taxon>Chytridiomycota</taxon>
        <taxon>Chytridiomycota incertae sedis</taxon>
        <taxon>Chytridiomycetes</taxon>
        <taxon>Chytridiales</taxon>
        <taxon>Chytriomycetaceae</taxon>
        <taxon>Rhizoclosmatium</taxon>
    </lineage>
</organism>
<proteinExistence type="inferred from homology"/>
<keyword evidence="5" id="KW-1185">Reference proteome</keyword>